<keyword evidence="3" id="KW-1185">Reference proteome</keyword>
<keyword evidence="1" id="KW-1133">Transmembrane helix</keyword>
<reference evidence="3" key="1">
    <citation type="journal article" date="2019" name="Int. J. Syst. Evol. Microbiol.">
        <title>The Global Catalogue of Microorganisms (GCM) 10K type strain sequencing project: providing services to taxonomists for standard genome sequencing and annotation.</title>
        <authorList>
            <consortium name="The Broad Institute Genomics Platform"/>
            <consortium name="The Broad Institute Genome Sequencing Center for Infectious Disease"/>
            <person name="Wu L."/>
            <person name="Ma J."/>
        </authorList>
    </citation>
    <scope>NUCLEOTIDE SEQUENCE [LARGE SCALE GENOMIC DNA]</scope>
    <source>
        <strain evidence="3">JCM 17388</strain>
    </source>
</reference>
<proteinExistence type="predicted"/>
<keyword evidence="1" id="KW-0472">Membrane</keyword>
<dbReference type="EMBL" id="BAABAQ010000004">
    <property type="protein sequence ID" value="GAA4191302.1"/>
    <property type="molecule type" value="Genomic_DNA"/>
</dbReference>
<comment type="caution">
    <text evidence="2">The sequence shown here is derived from an EMBL/GenBank/DDBJ whole genome shotgun (WGS) entry which is preliminary data.</text>
</comment>
<organism evidence="2 3">
    <name type="scientific">Streptosporangium oxazolinicum</name>
    <dbReference type="NCBI Taxonomy" id="909287"/>
    <lineage>
        <taxon>Bacteria</taxon>
        <taxon>Bacillati</taxon>
        <taxon>Actinomycetota</taxon>
        <taxon>Actinomycetes</taxon>
        <taxon>Streptosporangiales</taxon>
        <taxon>Streptosporangiaceae</taxon>
        <taxon>Streptosporangium</taxon>
    </lineage>
</organism>
<name>A0ABP8AV59_9ACTN</name>
<protein>
    <submittedName>
        <fullName evidence="2">Uncharacterized protein</fullName>
    </submittedName>
</protein>
<sequence>MTATRLVRPFPGLTSPVLGTFEVNHRAGARQSTCFHEAPGKPQQILRGAQTVATGVAQTIGALTMWAVIIGALTM</sequence>
<evidence type="ECO:0000313" key="3">
    <source>
        <dbReference type="Proteomes" id="UP001501251"/>
    </source>
</evidence>
<dbReference type="Proteomes" id="UP001501251">
    <property type="component" value="Unassembled WGS sequence"/>
</dbReference>
<accession>A0ABP8AV59</accession>
<gene>
    <name evidence="2" type="ORF">GCM10022252_30950</name>
</gene>
<keyword evidence="1" id="KW-0812">Transmembrane</keyword>
<evidence type="ECO:0000256" key="1">
    <source>
        <dbReference type="SAM" id="Phobius"/>
    </source>
</evidence>
<evidence type="ECO:0000313" key="2">
    <source>
        <dbReference type="EMBL" id="GAA4191302.1"/>
    </source>
</evidence>
<feature type="transmembrane region" description="Helical" evidence="1">
    <location>
        <begin position="51"/>
        <end position="73"/>
    </location>
</feature>